<evidence type="ECO:0000256" key="10">
    <source>
        <dbReference type="ARBA" id="ARBA00023136"/>
    </source>
</evidence>
<proteinExistence type="inferred from homology"/>
<sequence length="776" mass="82278">MSERCGASSLAPMTLEEPGAEQASPRAPGPLRCGPCAVWPRQQTWLCAVPLVMGFVGLGLSLMLLKWIVVGSVQDYVPTDLVDPKGSIGQDPIFLSKPSAMPKGPDISTATTNLAVSTTAMVSTTTPLAADGTAPAPRTRSGPPANHSANGSTANGDGNRAPHLHNRVGTRLSGTAVTTSATRSTRLTPPPSGKEVTPRTVRKGSSSANGRNGAANSKPGQTSATITTTASTTTTATVKTTAKGQPTTSQPAAPVKPTSRWNHGRPGKGPATRPHHRFRTPLAPTLPSIRSEVFKPCVDDKDLAFCLNEGECSIIETVAGVHRHCRCKEGYHGLRCDQFVPKTDAILSDPTDELGIEFMESGDTYQRQVLSIFSIASGICLLGVACMALYRRNKRHREKLQAHFSDSRSLRDCSVSASGLMSKSTPRLHYSLQLQKSCSTHGSSIKSGNMAPGTSTAAPPILSKALSKGKRFRSSSLSLSPAQQRRETNYFRTPPISRGKQKISTNLIDGSRVAGHVYKHLQEDESTDMESIRRCDSASGRVGALLCRTSLSHFTARKGWTEVPCTRLDKRTTFLPPSLRARSVPIIPSLQACDLEAGHANSCDRNQTGLLKWRPVLGGKMGVPISSSPSPRETVMLVAGVSPPATSTAPLGSEKNLSSTQSPCSVEITVELAQELKQKSLSIPTKMSGSHSEIHHSGTNTLEAEPVLESEGKSVENSGRVQHALTRGLKAAGQREAQGQCQGQTSLMYGDANCFLATKGPSCRGTGNAHAKPSAS</sequence>
<dbReference type="PROSITE" id="PS50026">
    <property type="entry name" value="EGF_3"/>
    <property type="match status" value="1"/>
</dbReference>
<feature type="compositionally biased region" description="Polar residues" evidence="13">
    <location>
        <begin position="441"/>
        <end position="457"/>
    </location>
</feature>
<keyword evidence="10 14" id="KW-0472">Membrane</keyword>
<feature type="domain" description="EGF-like" evidence="15">
    <location>
        <begin position="293"/>
        <end position="337"/>
    </location>
</feature>
<dbReference type="InParanoid" id="A0A6P7KJ08"/>
<comment type="subcellular location">
    <subcellularLocation>
        <location evidence="1">Cell membrane</location>
        <topology evidence="1">Single-pass type I membrane protein</topology>
    </subcellularLocation>
    <subcellularLocation>
        <location evidence="2">Secreted</location>
    </subcellularLocation>
</comment>
<dbReference type="FunCoup" id="A0A6P7KJ08">
    <property type="interactions" value="99"/>
</dbReference>
<evidence type="ECO:0000256" key="9">
    <source>
        <dbReference type="ARBA" id="ARBA00023030"/>
    </source>
</evidence>
<dbReference type="GO" id="GO:0035556">
    <property type="term" value="P:intracellular signal transduction"/>
    <property type="evidence" value="ECO:0007669"/>
    <property type="project" value="TreeGrafter"/>
</dbReference>
<evidence type="ECO:0000256" key="11">
    <source>
        <dbReference type="ARBA" id="ARBA00023157"/>
    </source>
</evidence>
<feature type="region of interest" description="Disordered" evidence="13">
    <location>
        <begin position="1"/>
        <end position="27"/>
    </location>
</feature>
<dbReference type="PROSITE" id="PS00022">
    <property type="entry name" value="EGF_1"/>
    <property type="match status" value="1"/>
</dbReference>
<evidence type="ECO:0000256" key="1">
    <source>
        <dbReference type="ARBA" id="ARBA00004251"/>
    </source>
</evidence>
<comment type="similarity">
    <text evidence="3">Belongs to the neuregulin family.</text>
</comment>
<keyword evidence="16" id="KW-1185">Reference proteome</keyword>
<dbReference type="GO" id="GO:0005615">
    <property type="term" value="C:extracellular space"/>
    <property type="evidence" value="ECO:0007669"/>
    <property type="project" value="TreeGrafter"/>
</dbReference>
<comment type="caution">
    <text evidence="12">Lacks conserved residue(s) required for the propagation of feature annotation.</text>
</comment>
<evidence type="ECO:0000256" key="6">
    <source>
        <dbReference type="ARBA" id="ARBA00022536"/>
    </source>
</evidence>
<organism evidence="16 17">
    <name type="scientific">Parambassis ranga</name>
    <name type="common">Indian glassy fish</name>
    <dbReference type="NCBI Taxonomy" id="210632"/>
    <lineage>
        <taxon>Eukaryota</taxon>
        <taxon>Metazoa</taxon>
        <taxon>Chordata</taxon>
        <taxon>Craniata</taxon>
        <taxon>Vertebrata</taxon>
        <taxon>Euteleostomi</taxon>
        <taxon>Actinopterygii</taxon>
        <taxon>Neopterygii</taxon>
        <taxon>Teleostei</taxon>
        <taxon>Neoteleostei</taxon>
        <taxon>Acanthomorphata</taxon>
        <taxon>Ovalentaria</taxon>
        <taxon>Ambassidae</taxon>
        <taxon>Parambassis</taxon>
    </lineage>
</organism>
<keyword evidence="6 12" id="KW-0245">EGF-like domain</keyword>
<feature type="transmembrane region" description="Helical" evidence="14">
    <location>
        <begin position="369"/>
        <end position="390"/>
    </location>
</feature>
<dbReference type="GO" id="GO:0007399">
    <property type="term" value="P:nervous system development"/>
    <property type="evidence" value="ECO:0007669"/>
    <property type="project" value="InterPro"/>
</dbReference>
<dbReference type="PANTHER" id="PTHR11100:SF28">
    <property type="entry name" value="NEUREGULIN 3B"/>
    <property type="match status" value="1"/>
</dbReference>
<evidence type="ECO:0000256" key="4">
    <source>
        <dbReference type="ARBA" id="ARBA00022475"/>
    </source>
</evidence>
<dbReference type="InterPro" id="IPR040180">
    <property type="entry name" value="Neuregulin"/>
</dbReference>
<name>A0A6P7KJ08_9TELE</name>
<evidence type="ECO:0000256" key="7">
    <source>
        <dbReference type="ARBA" id="ARBA00022692"/>
    </source>
</evidence>
<dbReference type="GeneID" id="114452328"/>
<dbReference type="OrthoDB" id="9939684at2759"/>
<feature type="region of interest" description="Disordered" evidence="13">
    <location>
        <begin position="126"/>
        <end position="283"/>
    </location>
</feature>
<dbReference type="InterPro" id="IPR000742">
    <property type="entry name" value="EGF"/>
</dbReference>
<accession>A0A6P7KJ08</accession>
<reference evidence="17" key="1">
    <citation type="submission" date="2025-08" db="UniProtKB">
        <authorList>
            <consortium name="RefSeq"/>
        </authorList>
    </citation>
    <scope>IDENTIFICATION</scope>
</reference>
<evidence type="ECO:0000313" key="16">
    <source>
        <dbReference type="Proteomes" id="UP000515145"/>
    </source>
</evidence>
<keyword evidence="7 14" id="KW-0812">Transmembrane</keyword>
<dbReference type="PROSITE" id="PS01186">
    <property type="entry name" value="EGF_2"/>
    <property type="match status" value="1"/>
</dbReference>
<gene>
    <name evidence="17" type="primary">nrg3b</name>
</gene>
<keyword evidence="4" id="KW-1003">Cell membrane</keyword>
<feature type="disulfide bond" evidence="12">
    <location>
        <begin position="327"/>
        <end position="336"/>
    </location>
</feature>
<keyword evidence="5" id="KW-0964">Secreted</keyword>
<evidence type="ECO:0000256" key="5">
    <source>
        <dbReference type="ARBA" id="ARBA00022525"/>
    </source>
</evidence>
<evidence type="ECO:0000256" key="12">
    <source>
        <dbReference type="PROSITE-ProRule" id="PRU00076"/>
    </source>
</evidence>
<dbReference type="GO" id="GO:0008083">
    <property type="term" value="F:growth factor activity"/>
    <property type="evidence" value="ECO:0007669"/>
    <property type="project" value="UniProtKB-KW"/>
</dbReference>
<dbReference type="RefSeq" id="XP_028287386.1">
    <property type="nucleotide sequence ID" value="XM_028431585.1"/>
</dbReference>
<feature type="compositionally biased region" description="Low complexity" evidence="13">
    <location>
        <begin position="222"/>
        <end position="243"/>
    </location>
</feature>
<feature type="compositionally biased region" description="Polar residues" evidence="13">
    <location>
        <begin position="147"/>
        <end position="156"/>
    </location>
</feature>
<dbReference type="GO" id="GO:0045499">
    <property type="term" value="F:chemorepellent activity"/>
    <property type="evidence" value="ECO:0007669"/>
    <property type="project" value="TreeGrafter"/>
</dbReference>
<keyword evidence="11 12" id="KW-1015">Disulfide bond</keyword>
<dbReference type="CTD" id="101882495"/>
<dbReference type="PANTHER" id="PTHR11100">
    <property type="entry name" value="HEREGULIN-NEUREGULIN FAMILY MEMBER"/>
    <property type="match status" value="1"/>
</dbReference>
<feature type="compositionally biased region" description="Polar residues" evidence="13">
    <location>
        <begin position="203"/>
        <end position="221"/>
    </location>
</feature>
<feature type="transmembrane region" description="Helical" evidence="14">
    <location>
        <begin position="45"/>
        <end position="69"/>
    </location>
</feature>
<keyword evidence="8 14" id="KW-1133">Transmembrane helix</keyword>
<evidence type="ECO:0000256" key="3">
    <source>
        <dbReference type="ARBA" id="ARBA00008216"/>
    </source>
</evidence>
<evidence type="ECO:0000256" key="2">
    <source>
        <dbReference type="ARBA" id="ARBA00004613"/>
    </source>
</evidence>
<evidence type="ECO:0000256" key="14">
    <source>
        <dbReference type="SAM" id="Phobius"/>
    </source>
</evidence>
<dbReference type="GO" id="GO:0005886">
    <property type="term" value="C:plasma membrane"/>
    <property type="evidence" value="ECO:0007669"/>
    <property type="project" value="UniProtKB-SubCell"/>
</dbReference>
<feature type="compositionally biased region" description="Low complexity" evidence="13">
    <location>
        <begin position="175"/>
        <end position="187"/>
    </location>
</feature>
<dbReference type="Proteomes" id="UP000515145">
    <property type="component" value="Chromosome 19"/>
</dbReference>
<protein>
    <submittedName>
        <fullName evidence="17">Pro-neuregulin-3, membrane-bound isoform</fullName>
    </submittedName>
</protein>
<keyword evidence="9" id="KW-0339">Growth factor</keyword>
<evidence type="ECO:0000256" key="8">
    <source>
        <dbReference type="ARBA" id="ARBA00022989"/>
    </source>
</evidence>
<dbReference type="AlphaFoldDB" id="A0A6P7KJ08"/>
<dbReference type="SUPFAM" id="SSF57196">
    <property type="entry name" value="EGF/Laminin"/>
    <property type="match status" value="1"/>
</dbReference>
<dbReference type="Gene3D" id="2.10.25.10">
    <property type="entry name" value="Laminin"/>
    <property type="match status" value="1"/>
</dbReference>
<evidence type="ECO:0000256" key="13">
    <source>
        <dbReference type="SAM" id="MobiDB-lite"/>
    </source>
</evidence>
<evidence type="ECO:0000313" key="17">
    <source>
        <dbReference type="RefSeq" id="XP_028287386.1"/>
    </source>
</evidence>
<dbReference type="GO" id="GO:0048513">
    <property type="term" value="P:animal organ development"/>
    <property type="evidence" value="ECO:0007669"/>
    <property type="project" value="TreeGrafter"/>
</dbReference>
<evidence type="ECO:0000259" key="15">
    <source>
        <dbReference type="PROSITE" id="PS50026"/>
    </source>
</evidence>
<feature type="region of interest" description="Disordered" evidence="13">
    <location>
        <begin position="441"/>
        <end position="460"/>
    </location>
</feature>